<dbReference type="EMBL" id="PJZF01000003">
    <property type="protein sequence ID" value="PLR40754.1"/>
    <property type="molecule type" value="Genomic_DNA"/>
</dbReference>
<dbReference type="AlphaFoldDB" id="A0A2N5EE15"/>
<dbReference type="Proteomes" id="UP000234240">
    <property type="component" value="Unassembled WGS sequence"/>
</dbReference>
<evidence type="ECO:0000313" key="1">
    <source>
        <dbReference type="EMBL" id="PLR40754.1"/>
    </source>
</evidence>
<sequence>MNLKFECRDVRVRPGVRLGEFKVEAADVALYGQSDDREILSQLDITEVVEWLAGQGYSVTAPQEHAA</sequence>
<name>A0A2N5EE15_9GAMM</name>
<gene>
    <name evidence="1" type="ORF">CYR55_05605</name>
</gene>
<keyword evidence="2" id="KW-1185">Reference proteome</keyword>
<reference evidence="1 2" key="1">
    <citation type="submission" date="2017-12" db="EMBL/GenBank/DDBJ databases">
        <title>Characterization of six clinical isolates of Enterochimera gen. nov., a novel genus of the Yersiniaciae family and the three species Enterochimera arupensis sp. nov., Enterochimera coloradensis sp. nov, and Enterochimera californica sp. nov.</title>
        <authorList>
            <person name="Rossi A."/>
            <person name="Fisher M."/>
        </authorList>
    </citation>
    <scope>NUCLEOTIDE SEQUENCE [LARGE SCALE GENOMIC DNA]</scope>
    <source>
        <strain evidence="2">2015-Iso6</strain>
    </source>
</reference>
<protein>
    <submittedName>
        <fullName evidence="1">Thioredoxin reductase</fullName>
    </submittedName>
</protein>
<accession>A0A2N5EE15</accession>
<proteinExistence type="predicted"/>
<comment type="caution">
    <text evidence="1">The sequence shown here is derived from an EMBL/GenBank/DDBJ whole genome shotgun (WGS) entry which is preliminary data.</text>
</comment>
<dbReference type="OrthoDB" id="6505414at2"/>
<evidence type="ECO:0000313" key="2">
    <source>
        <dbReference type="Proteomes" id="UP000234240"/>
    </source>
</evidence>
<dbReference type="RefSeq" id="WP_101815167.1">
    <property type="nucleotide sequence ID" value="NZ_PJZF01000003.1"/>
</dbReference>
<organism evidence="1 2">
    <name type="scientific">Chimaeribacter californicus</name>
    <dbReference type="NCBI Taxonomy" id="2060067"/>
    <lineage>
        <taxon>Bacteria</taxon>
        <taxon>Pseudomonadati</taxon>
        <taxon>Pseudomonadota</taxon>
        <taxon>Gammaproteobacteria</taxon>
        <taxon>Enterobacterales</taxon>
        <taxon>Yersiniaceae</taxon>
        <taxon>Chimaeribacter</taxon>
    </lineage>
</organism>